<reference evidence="2" key="1">
    <citation type="submission" date="2021-07" db="EMBL/GenBank/DDBJ databases">
        <authorList>
            <person name="Branca A.L. A."/>
        </authorList>
    </citation>
    <scope>NUCLEOTIDE SEQUENCE</scope>
</reference>
<evidence type="ECO:0000256" key="1">
    <source>
        <dbReference type="SAM" id="MobiDB-lite"/>
    </source>
</evidence>
<accession>A0A9W4N3A7</accession>
<organism evidence="2 3">
    <name type="scientific">Penicillium salamii</name>
    <dbReference type="NCBI Taxonomy" id="1612424"/>
    <lineage>
        <taxon>Eukaryota</taxon>
        <taxon>Fungi</taxon>
        <taxon>Dikarya</taxon>
        <taxon>Ascomycota</taxon>
        <taxon>Pezizomycotina</taxon>
        <taxon>Eurotiomycetes</taxon>
        <taxon>Eurotiomycetidae</taxon>
        <taxon>Eurotiales</taxon>
        <taxon>Aspergillaceae</taxon>
        <taxon>Penicillium</taxon>
    </lineage>
</organism>
<sequence length="380" mass="43522">MACSPYDTQNDLPFDTFDQTDQSSLFAPTPGYHIPRTPSVIGSIDYNNVPGDESPALPDRQSEPSQIPLLQLSEWEEGKSYDEYPPTYLHYWIVWKATLNNKVVRKNTEQDLVLAPRFYWRLFLQPKLNELSRRERMLLDRHLDISAEEEANGQPAAWAHVYSLMRCSGRPCEMGPHCWRDPVSEKHYKLTAQNLRGLVNFVEQGGVLDSHYDVPETIRECLYTQEQQRVERQKGSKHYTTGTTYPPINITNVLPAPSSHLPVPATPNSTPTMFAGKNIAEVFDIPGLRDFAVAEYSEWQQSQVSDERLKAELRTARDLALEDGLDLLQVHEDQDPEFFIKIGVKTGIARRFVGDIIYWVKTINVPWKRGNCSLKADDRD</sequence>
<feature type="region of interest" description="Disordered" evidence="1">
    <location>
        <begin position="1"/>
        <end position="20"/>
    </location>
</feature>
<gene>
    <name evidence="2" type="ORF">PSALAMII_LOCUS1186</name>
</gene>
<dbReference type="AlphaFoldDB" id="A0A9W4N3A7"/>
<proteinExistence type="predicted"/>
<dbReference type="EMBL" id="CAJVPD010000048">
    <property type="protein sequence ID" value="CAG8271863.1"/>
    <property type="molecule type" value="Genomic_DNA"/>
</dbReference>
<name>A0A9W4N3A7_9EURO</name>
<evidence type="ECO:0000313" key="2">
    <source>
        <dbReference type="EMBL" id="CAG8271863.1"/>
    </source>
</evidence>
<dbReference type="OrthoDB" id="2558704at2759"/>
<comment type="caution">
    <text evidence="2">The sequence shown here is derived from an EMBL/GenBank/DDBJ whole genome shotgun (WGS) entry which is preliminary data.</text>
</comment>
<dbReference type="Proteomes" id="UP001152592">
    <property type="component" value="Unassembled WGS sequence"/>
</dbReference>
<protein>
    <submittedName>
        <fullName evidence="2">Uncharacterized protein</fullName>
    </submittedName>
</protein>
<evidence type="ECO:0000313" key="3">
    <source>
        <dbReference type="Proteomes" id="UP001152592"/>
    </source>
</evidence>
<feature type="region of interest" description="Disordered" evidence="1">
    <location>
        <begin position="43"/>
        <end position="63"/>
    </location>
</feature>